<sequence>MLQYGFLCLFIIPYSLLNAQTEIPAQVVTLLDKKSYVEYKFIEWNYSVDGPQLILPIRFRTRSINGHLITLSAQGIDDDSIFILSTYIDNAAIVVDLANGEREVIRKTKKQLPGVNNGTEYSMSIQLNLEKKMLKMIYGEGTVDSYNFTDDIKVENRMKLAITTGSN</sequence>
<gene>
    <name evidence="2" type="ORF">CJOHNSTONI_LOCUS8269</name>
</gene>
<feature type="non-terminal residue" evidence="2">
    <location>
        <position position="167"/>
    </location>
</feature>
<organism evidence="2 3">
    <name type="scientific">Cercopithifilaria johnstoni</name>
    <dbReference type="NCBI Taxonomy" id="2874296"/>
    <lineage>
        <taxon>Eukaryota</taxon>
        <taxon>Metazoa</taxon>
        <taxon>Ecdysozoa</taxon>
        <taxon>Nematoda</taxon>
        <taxon>Chromadorea</taxon>
        <taxon>Rhabditida</taxon>
        <taxon>Spirurina</taxon>
        <taxon>Spiruromorpha</taxon>
        <taxon>Filarioidea</taxon>
        <taxon>Onchocercidae</taxon>
        <taxon>Cercopithifilaria</taxon>
    </lineage>
</organism>
<feature type="chain" id="PRO_5035146059" evidence="1">
    <location>
        <begin position="20"/>
        <end position="167"/>
    </location>
</feature>
<keyword evidence="1" id="KW-0732">Signal</keyword>
<dbReference type="Proteomes" id="UP000746747">
    <property type="component" value="Unassembled WGS sequence"/>
</dbReference>
<proteinExistence type="predicted"/>
<evidence type="ECO:0000313" key="2">
    <source>
        <dbReference type="EMBL" id="CAG9538573.1"/>
    </source>
</evidence>
<comment type="caution">
    <text evidence="2">The sequence shown here is derived from an EMBL/GenBank/DDBJ whole genome shotgun (WGS) entry which is preliminary data.</text>
</comment>
<name>A0A8J2Q8R8_9BILA</name>
<protein>
    <submittedName>
        <fullName evidence="2">Uncharacterized protein</fullName>
    </submittedName>
</protein>
<dbReference type="OrthoDB" id="5839971at2759"/>
<evidence type="ECO:0000256" key="1">
    <source>
        <dbReference type="SAM" id="SignalP"/>
    </source>
</evidence>
<feature type="signal peptide" evidence="1">
    <location>
        <begin position="1"/>
        <end position="19"/>
    </location>
</feature>
<evidence type="ECO:0000313" key="3">
    <source>
        <dbReference type="Proteomes" id="UP000746747"/>
    </source>
</evidence>
<reference evidence="2" key="1">
    <citation type="submission" date="2021-09" db="EMBL/GenBank/DDBJ databases">
        <authorList>
            <consortium name="Pathogen Informatics"/>
        </authorList>
    </citation>
    <scope>NUCLEOTIDE SEQUENCE</scope>
</reference>
<accession>A0A8J2Q8R8</accession>
<dbReference type="AlphaFoldDB" id="A0A8J2Q8R8"/>
<dbReference type="EMBL" id="CAKAEH010001674">
    <property type="protein sequence ID" value="CAG9538573.1"/>
    <property type="molecule type" value="Genomic_DNA"/>
</dbReference>
<keyword evidence="3" id="KW-1185">Reference proteome</keyword>